<dbReference type="InterPro" id="IPR025110">
    <property type="entry name" value="AMP-bd_C"/>
</dbReference>
<sequence>MSFNFTDTANNTSFDQDAKIWRGLQVKPNYGPQDSIGGIAIKAMLEHPNHIGQICHQSGKELRNIEIATKAIQIARHFERLQLKQCDIIGLCAANTENVAPLFFGALAAGLSISTLDPSYDKEGIKTIYSCTMPHMIFCDGVNYQRIRQAFDECGLSSSIVITLNDHIEGVPSILDFLEEKVKPEQYEGPILEKGLNQVAVIVCTSGTTGFPKAVCISHAALLECFNSMNFLNKRFLCFSSLYWLTGILTLMHGTIGQAIRITSEKTFNPEDFFEIIQQHKVEIFLGPPSQLALALTSNAISECDLSSLDYIITGGGFISYPLIDKFKKYAPKTIFYGGYSSSETCCAIAAGICEPSNAVGTIGQNVEIKIIDNDNGKLLGPNELGEICVRSKFPWAGYYKNPELTRTIYDSEGWIYTGDNGYINDEGKLFLSDRKVDIRKFDNFHFSPSDIEKVIIELPQVADVCVVGIPDSVHGHLPAAAVIKRAESIIDEREIYQHVVNRMQNFEHLRGGVYFFESLPRTVTGKTLRRQVVGMCVELSHTTTAKVFK</sequence>
<dbReference type="PANTHER" id="PTHR24096">
    <property type="entry name" value="LONG-CHAIN-FATTY-ACID--COA LIGASE"/>
    <property type="match status" value="1"/>
</dbReference>
<dbReference type="KEGG" id="scac:106086929"/>
<name>A0A1I8QEQ7_STOCA</name>
<feature type="domain" description="AMP-dependent synthetase/ligase" evidence="3">
    <location>
        <begin position="66"/>
        <end position="400"/>
    </location>
</feature>
<dbReference type="InterPro" id="IPR042099">
    <property type="entry name" value="ANL_N_sf"/>
</dbReference>
<dbReference type="SUPFAM" id="SSF56801">
    <property type="entry name" value="Acetyl-CoA synthetase-like"/>
    <property type="match status" value="1"/>
</dbReference>
<proteinExistence type="predicted"/>
<evidence type="ECO:0000259" key="3">
    <source>
        <dbReference type="Pfam" id="PF00501"/>
    </source>
</evidence>
<dbReference type="OrthoDB" id="10253869at2759"/>
<protein>
    <recommendedName>
        <fullName evidence="7">AMP-dependent synthetase/ligase domain-containing protein</fullName>
    </recommendedName>
</protein>
<evidence type="ECO:0000313" key="5">
    <source>
        <dbReference type="EnsemblMetazoa" id="SCAU016474-PA"/>
    </source>
</evidence>
<dbReference type="Gene3D" id="3.40.50.12780">
    <property type="entry name" value="N-terminal domain of ligase-like"/>
    <property type="match status" value="1"/>
</dbReference>
<evidence type="ECO:0000313" key="6">
    <source>
        <dbReference type="Proteomes" id="UP000095300"/>
    </source>
</evidence>
<accession>A0A1I8QEQ7</accession>
<comment type="subcellular location">
    <subcellularLocation>
        <location evidence="1">Peroxisome</location>
    </subcellularLocation>
</comment>
<dbReference type="Gene3D" id="3.30.300.30">
    <property type="match status" value="1"/>
</dbReference>
<dbReference type="STRING" id="35570.A0A1I8QEQ7"/>
<dbReference type="InterPro" id="IPR020845">
    <property type="entry name" value="AMP-binding_CS"/>
</dbReference>
<keyword evidence="2" id="KW-0576">Peroxisome</keyword>
<dbReference type="InterPro" id="IPR045851">
    <property type="entry name" value="AMP-bd_C_sf"/>
</dbReference>
<dbReference type="AlphaFoldDB" id="A0A1I8QEQ7"/>
<dbReference type="PANTHER" id="PTHR24096:SF353">
    <property type="entry name" value="GH16244P-RELATED"/>
    <property type="match status" value="1"/>
</dbReference>
<dbReference type="FunFam" id="3.40.50.12780:FF:000025">
    <property type="entry name" value="luciferin 4-monooxygenase"/>
    <property type="match status" value="1"/>
</dbReference>
<dbReference type="GO" id="GO:0005777">
    <property type="term" value="C:peroxisome"/>
    <property type="evidence" value="ECO:0007669"/>
    <property type="project" value="UniProtKB-SubCell"/>
</dbReference>
<feature type="domain" description="AMP-binding enzyme C-terminal" evidence="4">
    <location>
        <begin position="452"/>
        <end position="527"/>
    </location>
</feature>
<evidence type="ECO:0008006" key="7">
    <source>
        <dbReference type="Google" id="ProtNLM"/>
    </source>
</evidence>
<dbReference type="GO" id="GO:0046949">
    <property type="term" value="P:fatty-acyl-CoA biosynthetic process"/>
    <property type="evidence" value="ECO:0007669"/>
    <property type="project" value="TreeGrafter"/>
</dbReference>
<dbReference type="PROSITE" id="PS00455">
    <property type="entry name" value="AMP_BINDING"/>
    <property type="match status" value="1"/>
</dbReference>
<keyword evidence="6" id="KW-1185">Reference proteome</keyword>
<dbReference type="Proteomes" id="UP000095300">
    <property type="component" value="Unassembled WGS sequence"/>
</dbReference>
<evidence type="ECO:0000256" key="2">
    <source>
        <dbReference type="ARBA" id="ARBA00023140"/>
    </source>
</evidence>
<reference evidence="5" key="1">
    <citation type="submission" date="2020-05" db="UniProtKB">
        <authorList>
            <consortium name="EnsemblMetazoa"/>
        </authorList>
    </citation>
    <scope>IDENTIFICATION</scope>
    <source>
        <strain evidence="5">USDA</strain>
    </source>
</reference>
<dbReference type="Pfam" id="PF13193">
    <property type="entry name" value="AMP-binding_C"/>
    <property type="match status" value="1"/>
</dbReference>
<dbReference type="GO" id="GO:0004467">
    <property type="term" value="F:long-chain fatty acid-CoA ligase activity"/>
    <property type="evidence" value="ECO:0007669"/>
    <property type="project" value="TreeGrafter"/>
</dbReference>
<evidence type="ECO:0000256" key="1">
    <source>
        <dbReference type="ARBA" id="ARBA00004275"/>
    </source>
</evidence>
<dbReference type="Pfam" id="PF00501">
    <property type="entry name" value="AMP-binding"/>
    <property type="match status" value="1"/>
</dbReference>
<gene>
    <name evidence="5" type="primary">106086929</name>
</gene>
<dbReference type="InterPro" id="IPR000873">
    <property type="entry name" value="AMP-dep_synth/lig_dom"/>
</dbReference>
<dbReference type="VEuPathDB" id="VectorBase:SCAU016474"/>
<evidence type="ECO:0000259" key="4">
    <source>
        <dbReference type="Pfam" id="PF13193"/>
    </source>
</evidence>
<dbReference type="EnsemblMetazoa" id="SCAU016474-RA">
    <property type="protein sequence ID" value="SCAU016474-PA"/>
    <property type="gene ID" value="SCAU016474"/>
</dbReference>
<organism evidence="5 6">
    <name type="scientific">Stomoxys calcitrans</name>
    <name type="common">Stable fly</name>
    <name type="synonym">Conops calcitrans</name>
    <dbReference type="NCBI Taxonomy" id="35570"/>
    <lineage>
        <taxon>Eukaryota</taxon>
        <taxon>Metazoa</taxon>
        <taxon>Ecdysozoa</taxon>
        <taxon>Arthropoda</taxon>
        <taxon>Hexapoda</taxon>
        <taxon>Insecta</taxon>
        <taxon>Pterygota</taxon>
        <taxon>Neoptera</taxon>
        <taxon>Endopterygota</taxon>
        <taxon>Diptera</taxon>
        <taxon>Brachycera</taxon>
        <taxon>Muscomorpha</taxon>
        <taxon>Muscoidea</taxon>
        <taxon>Muscidae</taxon>
        <taxon>Stomoxys</taxon>
    </lineage>
</organism>